<gene>
    <name evidence="2" type="ORF">HED55_07110</name>
</gene>
<evidence type="ECO:0000313" key="2">
    <source>
        <dbReference type="EMBL" id="NKC03208.1"/>
    </source>
</evidence>
<evidence type="ECO:0000256" key="1">
    <source>
        <dbReference type="SAM" id="SignalP"/>
    </source>
</evidence>
<organism evidence="2 3">
    <name type="scientific">Brucella haematophila</name>
    <dbReference type="NCBI Taxonomy" id="419474"/>
    <lineage>
        <taxon>Bacteria</taxon>
        <taxon>Pseudomonadati</taxon>
        <taxon>Pseudomonadota</taxon>
        <taxon>Alphaproteobacteria</taxon>
        <taxon>Hyphomicrobiales</taxon>
        <taxon>Brucellaceae</taxon>
        <taxon>Brucella/Ochrobactrum group</taxon>
        <taxon>Brucella</taxon>
    </lineage>
</organism>
<feature type="chain" id="PRO_5045539300" evidence="1">
    <location>
        <begin position="28"/>
        <end position="80"/>
    </location>
</feature>
<evidence type="ECO:0000313" key="3">
    <source>
        <dbReference type="Proteomes" id="UP000704467"/>
    </source>
</evidence>
<sequence length="80" mass="8174">MNIINKQLAYLLIGSSALLGCAHVAMAQQLELGSAPTLVEGADWHSSATYGISADGNVIVGEVNGGSMMSLRSGAAQQAR</sequence>
<comment type="caution">
    <text evidence="2">The sequence shown here is derived from an EMBL/GenBank/DDBJ whole genome shotgun (WGS) entry which is preliminary data.</text>
</comment>
<reference evidence="2 3" key="1">
    <citation type="submission" date="2020-03" db="EMBL/GenBank/DDBJ databases">
        <title>Whole genome sequencing of clinical and environmental type strains of Ochrobactrum.</title>
        <authorList>
            <person name="Dharne M."/>
        </authorList>
    </citation>
    <scope>NUCLEOTIDE SEQUENCE [LARGE SCALE GENOMIC DNA]</scope>
    <source>
        <strain evidence="2 3">CIP 109452</strain>
    </source>
</reference>
<feature type="signal peptide" evidence="1">
    <location>
        <begin position="1"/>
        <end position="27"/>
    </location>
</feature>
<accession>A0ABX1DJR4</accession>
<protein>
    <submittedName>
        <fullName evidence="2">Uncharacterized protein</fullName>
    </submittedName>
</protein>
<name>A0ABX1DJR4_9HYPH</name>
<keyword evidence="1" id="KW-0732">Signal</keyword>
<dbReference type="PROSITE" id="PS51257">
    <property type="entry name" value="PROKAR_LIPOPROTEIN"/>
    <property type="match status" value="1"/>
</dbReference>
<keyword evidence="3" id="KW-1185">Reference proteome</keyword>
<dbReference type="Proteomes" id="UP000704467">
    <property type="component" value="Unassembled WGS sequence"/>
</dbReference>
<proteinExistence type="predicted"/>
<dbReference type="EMBL" id="JAAVLN010000001">
    <property type="protein sequence ID" value="NKC03208.1"/>
    <property type="molecule type" value="Genomic_DNA"/>
</dbReference>